<sequence>MRTPTKAALPALCLTLLATAACAPDAPAAQPAGAPRGTPFIGARPDDDPCTRVLSALGFADLLLLPAGQEEHQNFDDAVRGRLAYVQGVVLQYGSRLPSEVHDEGATLRRTAKALAPAVTPHEEQIRLLREYRRAERAVRDACP</sequence>
<proteinExistence type="predicted"/>
<evidence type="ECO:0000256" key="1">
    <source>
        <dbReference type="SAM" id="SignalP"/>
    </source>
</evidence>
<dbReference type="Proteomes" id="UP000217103">
    <property type="component" value="Unassembled WGS sequence"/>
</dbReference>
<dbReference type="AlphaFoldDB" id="A0A1H1GEV0"/>
<name>A0A1H1GEV0_9ACTN</name>
<evidence type="ECO:0000313" key="2">
    <source>
        <dbReference type="EMBL" id="SDR11764.1"/>
    </source>
</evidence>
<protein>
    <recommendedName>
        <fullName evidence="4">DUF732 domain-containing protein</fullName>
    </recommendedName>
</protein>
<feature type="chain" id="PRO_5038959261" description="DUF732 domain-containing protein" evidence="1">
    <location>
        <begin position="24"/>
        <end position="144"/>
    </location>
</feature>
<organism evidence="2 3">
    <name type="scientific">Thermostaphylospora chromogena</name>
    <dbReference type="NCBI Taxonomy" id="35622"/>
    <lineage>
        <taxon>Bacteria</taxon>
        <taxon>Bacillati</taxon>
        <taxon>Actinomycetota</taxon>
        <taxon>Actinomycetes</taxon>
        <taxon>Streptosporangiales</taxon>
        <taxon>Thermomonosporaceae</taxon>
        <taxon>Thermostaphylospora</taxon>
    </lineage>
</organism>
<gene>
    <name evidence="2" type="ORF">SAMN04489764_3550</name>
</gene>
<accession>A0A1H1GEV0</accession>
<dbReference type="EMBL" id="FNKK01000002">
    <property type="protein sequence ID" value="SDR11764.1"/>
    <property type="molecule type" value="Genomic_DNA"/>
</dbReference>
<dbReference type="RefSeq" id="WP_093260233.1">
    <property type="nucleotide sequence ID" value="NZ_FNKK01000002.1"/>
</dbReference>
<evidence type="ECO:0000313" key="3">
    <source>
        <dbReference type="Proteomes" id="UP000217103"/>
    </source>
</evidence>
<keyword evidence="3" id="KW-1185">Reference proteome</keyword>
<dbReference type="STRING" id="35622.SAMN04489764_3550"/>
<feature type="signal peptide" evidence="1">
    <location>
        <begin position="1"/>
        <end position="23"/>
    </location>
</feature>
<reference evidence="2 3" key="1">
    <citation type="submission" date="2016-10" db="EMBL/GenBank/DDBJ databases">
        <authorList>
            <person name="de Groot N.N."/>
        </authorList>
    </citation>
    <scope>NUCLEOTIDE SEQUENCE [LARGE SCALE GENOMIC DNA]</scope>
    <source>
        <strain evidence="2 3">DSM 43794</strain>
    </source>
</reference>
<keyword evidence="1" id="KW-0732">Signal</keyword>
<dbReference type="PROSITE" id="PS51257">
    <property type="entry name" value="PROKAR_LIPOPROTEIN"/>
    <property type="match status" value="1"/>
</dbReference>
<dbReference type="OrthoDB" id="3538112at2"/>
<evidence type="ECO:0008006" key="4">
    <source>
        <dbReference type="Google" id="ProtNLM"/>
    </source>
</evidence>